<accession>X6NBB7</accession>
<evidence type="ECO:0000313" key="1">
    <source>
        <dbReference type="EMBL" id="ETO23193.1"/>
    </source>
</evidence>
<gene>
    <name evidence="1" type="ORF">RFI_13993</name>
</gene>
<dbReference type="AlphaFoldDB" id="X6NBB7"/>
<protein>
    <submittedName>
        <fullName evidence="1">Uncharacterized protein</fullName>
    </submittedName>
</protein>
<evidence type="ECO:0000313" key="2">
    <source>
        <dbReference type="Proteomes" id="UP000023152"/>
    </source>
</evidence>
<proteinExistence type="predicted"/>
<comment type="caution">
    <text evidence="1">The sequence shown here is derived from an EMBL/GenBank/DDBJ whole genome shotgun (WGS) entry which is preliminary data.</text>
</comment>
<dbReference type="EMBL" id="ASPP01010125">
    <property type="protein sequence ID" value="ETO23193.1"/>
    <property type="molecule type" value="Genomic_DNA"/>
</dbReference>
<organism evidence="1 2">
    <name type="scientific">Reticulomyxa filosa</name>
    <dbReference type="NCBI Taxonomy" id="46433"/>
    <lineage>
        <taxon>Eukaryota</taxon>
        <taxon>Sar</taxon>
        <taxon>Rhizaria</taxon>
        <taxon>Retaria</taxon>
        <taxon>Foraminifera</taxon>
        <taxon>Monothalamids</taxon>
        <taxon>Reticulomyxidae</taxon>
        <taxon>Reticulomyxa</taxon>
    </lineage>
</organism>
<dbReference type="Proteomes" id="UP000023152">
    <property type="component" value="Unassembled WGS sequence"/>
</dbReference>
<keyword evidence="2" id="KW-1185">Reference proteome</keyword>
<reference evidence="1 2" key="1">
    <citation type="journal article" date="2013" name="Curr. Biol.">
        <title>The Genome of the Foraminiferan Reticulomyxa filosa.</title>
        <authorList>
            <person name="Glockner G."/>
            <person name="Hulsmann N."/>
            <person name="Schleicher M."/>
            <person name="Noegel A.A."/>
            <person name="Eichinger L."/>
            <person name="Gallinger C."/>
            <person name="Pawlowski J."/>
            <person name="Sierra R."/>
            <person name="Euteneuer U."/>
            <person name="Pillet L."/>
            <person name="Moustafa A."/>
            <person name="Platzer M."/>
            <person name="Groth M."/>
            <person name="Szafranski K."/>
            <person name="Schliwa M."/>
        </authorList>
    </citation>
    <scope>NUCLEOTIDE SEQUENCE [LARGE SCALE GENOMIC DNA]</scope>
</reference>
<sequence>MVFDSCLDMLLVLDEYWQGRLLIIEEILISYDIYYVKMCRLLYALGYQFFDPRSLVINGLRDEMGRLAAHNPDRFVRFAPYFLQELYPLFSSFSFFFLKKNFAKKDKSRNTFLFVFVDTITKSLITKKYFVHVKPFVLFSLEYSYEKFLKPSVLPENEKLLNDIDISIRRAVTGATAETRNNGYQALLIYERIAPTRAKDIISKMSTAVKRKYDQYLFLFGRGKYKFNIMSNIETRFFKNTSTHSFNYFKFCLNSSDSEEKRNIIQKEIYSTKDKINKNKYNLC</sequence>
<name>X6NBB7_RETFI</name>